<dbReference type="EC" id="1.8.1.14" evidence="9"/>
<name>A0ABX9KL35_9FUSO</name>
<dbReference type="InterPro" id="IPR036188">
    <property type="entry name" value="FAD/NAD-bd_sf"/>
</dbReference>
<evidence type="ECO:0000256" key="1">
    <source>
        <dbReference type="ARBA" id="ARBA00001974"/>
    </source>
</evidence>
<keyword evidence="4" id="KW-0274">FAD</keyword>
<evidence type="ECO:0000256" key="2">
    <source>
        <dbReference type="ARBA" id="ARBA00009130"/>
    </source>
</evidence>
<dbReference type="Pfam" id="PF02852">
    <property type="entry name" value="Pyr_redox_dim"/>
    <property type="match status" value="1"/>
</dbReference>
<gene>
    <name evidence="9" type="ORF">DYH56_00920</name>
</gene>
<organism evidence="9 10">
    <name type="scientific">Psychrilyobacter piezotolerans</name>
    <dbReference type="NCBI Taxonomy" id="2293438"/>
    <lineage>
        <taxon>Bacteria</taxon>
        <taxon>Fusobacteriati</taxon>
        <taxon>Fusobacteriota</taxon>
        <taxon>Fusobacteriia</taxon>
        <taxon>Fusobacteriales</taxon>
        <taxon>Fusobacteriaceae</taxon>
        <taxon>Psychrilyobacter</taxon>
    </lineage>
</organism>
<keyword evidence="5 9" id="KW-0560">Oxidoreductase</keyword>
<evidence type="ECO:0000313" key="10">
    <source>
        <dbReference type="Proteomes" id="UP000263486"/>
    </source>
</evidence>
<dbReference type="GO" id="GO:0050451">
    <property type="term" value="F:CoA-disulfide reductase (NADPH) activity"/>
    <property type="evidence" value="ECO:0007669"/>
    <property type="project" value="UniProtKB-EC"/>
</dbReference>
<keyword evidence="6" id="KW-0676">Redox-active center</keyword>
<dbReference type="RefSeq" id="WP_114640967.1">
    <property type="nucleotide sequence ID" value="NZ_JAACIO010000001.1"/>
</dbReference>
<dbReference type="PANTHER" id="PTHR43429">
    <property type="entry name" value="PYRIDINE NUCLEOTIDE-DISULFIDE OXIDOREDUCTASE DOMAIN-CONTAINING"/>
    <property type="match status" value="1"/>
</dbReference>
<dbReference type="InterPro" id="IPR050260">
    <property type="entry name" value="FAD-bd_OxRdtase"/>
</dbReference>
<dbReference type="EMBL" id="QUAJ01000001">
    <property type="protein sequence ID" value="REI43248.1"/>
    <property type="molecule type" value="Genomic_DNA"/>
</dbReference>
<dbReference type="PRINTS" id="PR00368">
    <property type="entry name" value="FADPNR"/>
</dbReference>
<dbReference type="InterPro" id="IPR023753">
    <property type="entry name" value="FAD/NAD-binding_dom"/>
</dbReference>
<dbReference type="InterPro" id="IPR016156">
    <property type="entry name" value="FAD/NAD-linked_Rdtase_dimer_sf"/>
</dbReference>
<evidence type="ECO:0000256" key="6">
    <source>
        <dbReference type="ARBA" id="ARBA00023284"/>
    </source>
</evidence>
<comment type="similarity">
    <text evidence="2">Belongs to the class-III pyridine nucleotide-disulfide oxidoreductase family.</text>
</comment>
<dbReference type="Pfam" id="PF07992">
    <property type="entry name" value="Pyr_redox_2"/>
    <property type="match status" value="1"/>
</dbReference>
<dbReference type="SUPFAM" id="SSF51905">
    <property type="entry name" value="FAD/NAD(P)-binding domain"/>
    <property type="match status" value="1"/>
</dbReference>
<dbReference type="NCBIfam" id="NF007123">
    <property type="entry name" value="PRK09564.1"/>
    <property type="match status" value="1"/>
</dbReference>
<dbReference type="PANTHER" id="PTHR43429:SF1">
    <property type="entry name" value="NAD(P)H SULFUR OXIDOREDUCTASE (COA-DEPENDENT)"/>
    <property type="match status" value="1"/>
</dbReference>
<proteinExistence type="inferred from homology"/>
<keyword evidence="10" id="KW-1185">Reference proteome</keyword>
<feature type="domain" description="FAD/NAD(P)-binding" evidence="8">
    <location>
        <begin position="1"/>
        <end position="304"/>
    </location>
</feature>
<comment type="cofactor">
    <cofactor evidence="1">
        <name>FAD</name>
        <dbReference type="ChEBI" id="CHEBI:57692"/>
    </cofactor>
</comment>
<evidence type="ECO:0000256" key="3">
    <source>
        <dbReference type="ARBA" id="ARBA00022630"/>
    </source>
</evidence>
<dbReference type="Proteomes" id="UP000263486">
    <property type="component" value="Unassembled WGS sequence"/>
</dbReference>
<feature type="domain" description="Pyridine nucleotide-disulphide oxidoreductase dimerisation" evidence="7">
    <location>
        <begin position="330"/>
        <end position="432"/>
    </location>
</feature>
<comment type="caution">
    <text evidence="9">The sequence shown here is derived from an EMBL/GenBank/DDBJ whole genome shotgun (WGS) entry which is preliminary data.</text>
</comment>
<dbReference type="PRINTS" id="PR00411">
    <property type="entry name" value="PNDRDTASEI"/>
</dbReference>
<keyword evidence="3" id="KW-0285">Flavoprotein</keyword>
<sequence length="444" mass="48090">MRIVIIGGVAAGMSAAAKAKRMAKNSEVIVYEKGSIVSFGACGLPYYVGDFFDNPKGMIARTPEQFRESGVEVNINHEVLKVDVERKIVIVKNLVTDETFESSYDKLMVATGANAILPPVEGLKTLKNIFTLKSMDDGISLKKAIMKEENKEIVVIGAGYIGIEVVEAAKNLGKNVRVIQQGKRMMSASFDSEITDLMEKEVRSHGVELHLEEIVKKIEGNGVVERVITDKGEYSADIVVVATGVRPATGFLEGTGIEMDRGAIIIDEEGKTSVDSIYSAGDCAVVYHKVRKKNVYIPLATTANKIGRVVGENLAGAKIKFNGTLGSACIKVMDLEAGRTGITETEAKLDGINYKTVLVKDKNQTNYYPGQENIFVKLIYDAETKVILGGQIIGKNGAVLRVDVIAMAVAAKMKTSELGMMDFCYSPPFARTWDVLNVSGNVAK</sequence>
<accession>A0ABX9KL35</accession>
<evidence type="ECO:0000313" key="9">
    <source>
        <dbReference type="EMBL" id="REI43248.1"/>
    </source>
</evidence>
<dbReference type="InterPro" id="IPR004099">
    <property type="entry name" value="Pyr_nucl-diS_OxRdtase_dimer"/>
</dbReference>
<dbReference type="SUPFAM" id="SSF55424">
    <property type="entry name" value="FAD/NAD-linked reductases, dimerisation (C-terminal) domain"/>
    <property type="match status" value="1"/>
</dbReference>
<evidence type="ECO:0000259" key="8">
    <source>
        <dbReference type="Pfam" id="PF07992"/>
    </source>
</evidence>
<evidence type="ECO:0000259" key="7">
    <source>
        <dbReference type="Pfam" id="PF02852"/>
    </source>
</evidence>
<protein>
    <submittedName>
        <fullName evidence="9">CoA-disulfide reductase</fullName>
        <ecNumber evidence="9">1.8.1.14</ecNumber>
    </submittedName>
</protein>
<evidence type="ECO:0000256" key="5">
    <source>
        <dbReference type="ARBA" id="ARBA00023002"/>
    </source>
</evidence>
<reference evidence="9 10" key="1">
    <citation type="submission" date="2018-08" db="EMBL/GenBank/DDBJ databases">
        <title>Draft genome sequence of Psychrilyobacter sp. strain SD5 isolated from Black Sea water.</title>
        <authorList>
            <person name="Yadav S."/>
            <person name="Villanueva L."/>
            <person name="Damste J.S.S."/>
        </authorList>
    </citation>
    <scope>NUCLEOTIDE SEQUENCE [LARGE SCALE GENOMIC DNA]</scope>
    <source>
        <strain evidence="9 10">SD5</strain>
    </source>
</reference>
<dbReference type="Gene3D" id="3.50.50.60">
    <property type="entry name" value="FAD/NAD(P)-binding domain"/>
    <property type="match status" value="2"/>
</dbReference>
<evidence type="ECO:0000256" key="4">
    <source>
        <dbReference type="ARBA" id="ARBA00022827"/>
    </source>
</evidence>